<protein>
    <submittedName>
        <fullName evidence="5">LacI family DNA-binding transcriptional regulator</fullName>
    </submittedName>
</protein>
<dbReference type="PANTHER" id="PTHR30146">
    <property type="entry name" value="LACI-RELATED TRANSCRIPTIONAL REPRESSOR"/>
    <property type="match status" value="1"/>
</dbReference>
<reference evidence="5 6" key="3">
    <citation type="submission" date="2023-06" db="EMBL/GenBank/DDBJ databases">
        <authorList>
            <person name="Zeman M."/>
            <person name="Kubasova T."/>
            <person name="Jahodarova E."/>
            <person name="Nykrynova M."/>
            <person name="Rychlik I."/>
        </authorList>
    </citation>
    <scope>NUCLEOTIDE SEQUENCE [LARGE SCALE GENOMIC DNA]</scope>
    <source>
        <strain evidence="5 6">ET340</strain>
    </source>
</reference>
<dbReference type="CDD" id="cd19974">
    <property type="entry name" value="PBP1_LacI-like"/>
    <property type="match status" value="1"/>
</dbReference>
<dbReference type="InterPro" id="IPR028082">
    <property type="entry name" value="Peripla_BP_I"/>
</dbReference>
<dbReference type="Proteomes" id="UP001529380">
    <property type="component" value="Unassembled WGS sequence"/>
</dbReference>
<name>A0ABT7UQ12_9FIRM</name>
<dbReference type="SUPFAM" id="SSF53822">
    <property type="entry name" value="Periplasmic binding protein-like I"/>
    <property type="match status" value="1"/>
</dbReference>
<sequence length="329" mass="36859">MGKLVRMADVAQKLGISVVSVSKALAGKEGVSDEMRARIIQTAKELGYVAPVRTKEKQESSGTIGIVVADRFFSDNTFYANLYRLVVMQCAALGYSAVLEIVEPEFERSCQMPNFLVNKRVDGLIFMGEISHTYLQTATSYNLPYMLLDFYVDQFTADCVVSSNVEGGWVLTNHLLQTGRRQIGFVGSILSTTSIMDRYLGYVKAQLQAGITPRDDWRLEDRDASGRFIPIKLPEEMPQAFVCSCDEVAFNLMEMLKRRGYSIPRDVAITGYDDFVFATVASPRLTTYKVDTERMAKAVVAQLHRKIRKKALLVNHSVIGGQMIRREST</sequence>
<evidence type="ECO:0000256" key="1">
    <source>
        <dbReference type="ARBA" id="ARBA00023015"/>
    </source>
</evidence>
<feature type="domain" description="HTH lacI-type" evidence="4">
    <location>
        <begin position="5"/>
        <end position="49"/>
    </location>
</feature>
<evidence type="ECO:0000313" key="5">
    <source>
        <dbReference type="EMBL" id="MDM8200984.1"/>
    </source>
</evidence>
<evidence type="ECO:0000259" key="4">
    <source>
        <dbReference type="PROSITE" id="PS50932"/>
    </source>
</evidence>
<dbReference type="InterPro" id="IPR000843">
    <property type="entry name" value="HTH_LacI"/>
</dbReference>
<gene>
    <name evidence="5" type="ORF">QUW08_06715</name>
</gene>
<comment type="caution">
    <text evidence="5">The sequence shown here is derived from an EMBL/GenBank/DDBJ whole genome shotgun (WGS) entry which is preliminary data.</text>
</comment>
<dbReference type="PROSITE" id="PS50932">
    <property type="entry name" value="HTH_LACI_2"/>
    <property type="match status" value="1"/>
</dbReference>
<organism evidence="5 6">
    <name type="scientific">Allofournierella massiliensis</name>
    <dbReference type="NCBI Taxonomy" id="1650663"/>
    <lineage>
        <taxon>Bacteria</taxon>
        <taxon>Bacillati</taxon>
        <taxon>Bacillota</taxon>
        <taxon>Clostridia</taxon>
        <taxon>Eubacteriales</taxon>
        <taxon>Oscillospiraceae</taxon>
        <taxon>Allofournierella</taxon>
    </lineage>
</organism>
<evidence type="ECO:0000256" key="2">
    <source>
        <dbReference type="ARBA" id="ARBA00023125"/>
    </source>
</evidence>
<dbReference type="Gene3D" id="1.10.260.40">
    <property type="entry name" value="lambda repressor-like DNA-binding domains"/>
    <property type="match status" value="1"/>
</dbReference>
<dbReference type="SUPFAM" id="SSF47413">
    <property type="entry name" value="lambda repressor-like DNA-binding domains"/>
    <property type="match status" value="1"/>
</dbReference>
<evidence type="ECO:0000256" key="3">
    <source>
        <dbReference type="ARBA" id="ARBA00023163"/>
    </source>
</evidence>
<dbReference type="SMART" id="SM00354">
    <property type="entry name" value="HTH_LACI"/>
    <property type="match status" value="1"/>
</dbReference>
<dbReference type="Pfam" id="PF13377">
    <property type="entry name" value="Peripla_BP_3"/>
    <property type="match status" value="1"/>
</dbReference>
<dbReference type="InterPro" id="IPR010982">
    <property type="entry name" value="Lambda_DNA-bd_dom_sf"/>
</dbReference>
<dbReference type="Pfam" id="PF00356">
    <property type="entry name" value="LacI"/>
    <property type="match status" value="1"/>
</dbReference>
<dbReference type="InterPro" id="IPR046335">
    <property type="entry name" value="LacI/GalR-like_sensor"/>
</dbReference>
<keyword evidence="6" id="KW-1185">Reference proteome</keyword>
<reference evidence="5 6" key="1">
    <citation type="submission" date="2023-06" db="EMBL/GenBank/DDBJ databases">
        <title>Identification and characterization of horizontal gene transfer across gut microbiota members of farm animals based on homology search.</title>
        <authorList>
            <person name="Schwarzerova J."/>
            <person name="Nykrynova M."/>
            <person name="Jureckova K."/>
            <person name="Cejkova D."/>
            <person name="Rychlik I."/>
        </authorList>
    </citation>
    <scope>NUCLEOTIDE SEQUENCE [LARGE SCALE GENOMIC DNA]</scope>
    <source>
        <strain evidence="5 6">ET340</strain>
    </source>
</reference>
<proteinExistence type="predicted"/>
<dbReference type="GO" id="GO:0003677">
    <property type="term" value="F:DNA binding"/>
    <property type="evidence" value="ECO:0007669"/>
    <property type="project" value="UniProtKB-KW"/>
</dbReference>
<keyword evidence="1" id="KW-0805">Transcription regulation</keyword>
<dbReference type="Gene3D" id="3.40.50.2300">
    <property type="match status" value="2"/>
</dbReference>
<reference evidence="6" key="2">
    <citation type="submission" date="2023-06" db="EMBL/GenBank/DDBJ databases">
        <title>Identification and characterization of horizontal gene transfer across gut microbiota members of farm animals based on homology search.</title>
        <authorList>
            <person name="Zeman M."/>
            <person name="Kubasova T."/>
            <person name="Jahodarova E."/>
            <person name="Nykrynova M."/>
            <person name="Rychlik I."/>
        </authorList>
    </citation>
    <scope>NUCLEOTIDE SEQUENCE [LARGE SCALE GENOMIC DNA]</scope>
    <source>
        <strain evidence="6">ET340</strain>
    </source>
</reference>
<dbReference type="CDD" id="cd01392">
    <property type="entry name" value="HTH_LacI"/>
    <property type="match status" value="1"/>
</dbReference>
<keyword evidence="3" id="KW-0804">Transcription</keyword>
<evidence type="ECO:0000313" key="6">
    <source>
        <dbReference type="Proteomes" id="UP001529380"/>
    </source>
</evidence>
<accession>A0ABT7UQ12</accession>
<keyword evidence="2 5" id="KW-0238">DNA-binding</keyword>
<dbReference type="EMBL" id="JAUDCL010000009">
    <property type="protein sequence ID" value="MDM8200984.1"/>
    <property type="molecule type" value="Genomic_DNA"/>
</dbReference>
<dbReference type="PANTHER" id="PTHR30146:SF154">
    <property type="entry name" value="TRANSCRIPTION REGULATOR, MEMBER OF GALR FAMILY"/>
    <property type="match status" value="1"/>
</dbReference>